<gene>
    <name evidence="4" type="ORF">MARPO_0090s0066</name>
</gene>
<evidence type="ECO:0000256" key="1">
    <source>
        <dbReference type="ARBA" id="ARBA00022801"/>
    </source>
</evidence>
<dbReference type="Pfam" id="PF00326">
    <property type="entry name" value="Peptidase_S9"/>
    <property type="match status" value="1"/>
</dbReference>
<sequence length="328" mass="36013">MMTSRIVATELIPCILVAFLAASIGSSDAVLPPPSQVHFAGPHGVTLTGILYTPTGFHDCRRAAYHSAVILMHGCTGIWSNRRVNATNADGTPNLQNHIEKWALKLASESIVALVVESFTPRAPPSLSQGDPEWQNHCSGARYAGTVDPYTTRVQDARAGWDYLVSLGSIDPKKIGLLGWSHGGEATMVEAAATPRHIDIERPASDHRFAVLLSFYPGCGSHLGFVDEIWSCGSSFWRPYREFQLNVGEQDAFHANCKKRTDIARRDFGSSIDFPAFPDAHHTFDAQQQAWPSDKCQFPTGDDCAMRAADIDGLAFLKRHLSDDESFW</sequence>
<organism evidence="4 5">
    <name type="scientific">Marchantia polymorpha</name>
    <name type="common">Common liverwort</name>
    <name type="synonym">Marchantia aquatica</name>
    <dbReference type="NCBI Taxonomy" id="3197"/>
    <lineage>
        <taxon>Eukaryota</taxon>
        <taxon>Viridiplantae</taxon>
        <taxon>Streptophyta</taxon>
        <taxon>Embryophyta</taxon>
        <taxon>Marchantiophyta</taxon>
        <taxon>Marchantiopsida</taxon>
        <taxon>Marchantiidae</taxon>
        <taxon>Marchantiales</taxon>
        <taxon>Marchantiaceae</taxon>
        <taxon>Marchantia</taxon>
    </lineage>
</organism>
<dbReference type="OMA" id="LIFYPGC"/>
<dbReference type="SUPFAM" id="SSF53474">
    <property type="entry name" value="alpha/beta-Hydrolases"/>
    <property type="match status" value="1"/>
</dbReference>
<dbReference type="InterPro" id="IPR001375">
    <property type="entry name" value="Peptidase_S9_cat"/>
</dbReference>
<evidence type="ECO:0000259" key="3">
    <source>
        <dbReference type="Pfam" id="PF00326"/>
    </source>
</evidence>
<evidence type="ECO:0000313" key="4">
    <source>
        <dbReference type="EMBL" id="PTQ33332.1"/>
    </source>
</evidence>
<feature type="domain" description="Peptidase S9 prolyl oligopeptidase catalytic" evidence="3">
    <location>
        <begin position="152"/>
        <end position="192"/>
    </location>
</feature>
<feature type="signal peptide" evidence="2">
    <location>
        <begin position="1"/>
        <end position="29"/>
    </location>
</feature>
<evidence type="ECO:0000313" key="5">
    <source>
        <dbReference type="Proteomes" id="UP000244005"/>
    </source>
</evidence>
<feature type="chain" id="PRO_5015342760" description="Peptidase S9 prolyl oligopeptidase catalytic domain-containing protein" evidence="2">
    <location>
        <begin position="30"/>
        <end position="328"/>
    </location>
</feature>
<dbReference type="Proteomes" id="UP000244005">
    <property type="component" value="Unassembled WGS sequence"/>
</dbReference>
<dbReference type="AlphaFoldDB" id="A0A2R6WHK7"/>
<dbReference type="InterPro" id="IPR029058">
    <property type="entry name" value="AB_hydrolase_fold"/>
</dbReference>
<reference evidence="5" key="1">
    <citation type="journal article" date="2017" name="Cell">
        <title>Insights into land plant evolution garnered from the Marchantia polymorpha genome.</title>
        <authorList>
            <person name="Bowman J.L."/>
            <person name="Kohchi T."/>
            <person name="Yamato K.T."/>
            <person name="Jenkins J."/>
            <person name="Shu S."/>
            <person name="Ishizaki K."/>
            <person name="Yamaoka S."/>
            <person name="Nishihama R."/>
            <person name="Nakamura Y."/>
            <person name="Berger F."/>
            <person name="Adam C."/>
            <person name="Aki S.S."/>
            <person name="Althoff F."/>
            <person name="Araki T."/>
            <person name="Arteaga-Vazquez M.A."/>
            <person name="Balasubrmanian S."/>
            <person name="Barry K."/>
            <person name="Bauer D."/>
            <person name="Boehm C.R."/>
            <person name="Briginshaw L."/>
            <person name="Caballero-Perez J."/>
            <person name="Catarino B."/>
            <person name="Chen F."/>
            <person name="Chiyoda S."/>
            <person name="Chovatia M."/>
            <person name="Davies K.M."/>
            <person name="Delmans M."/>
            <person name="Demura T."/>
            <person name="Dierschke T."/>
            <person name="Dolan L."/>
            <person name="Dorantes-Acosta A.E."/>
            <person name="Eklund D.M."/>
            <person name="Florent S.N."/>
            <person name="Flores-Sandoval E."/>
            <person name="Fujiyama A."/>
            <person name="Fukuzawa H."/>
            <person name="Galik B."/>
            <person name="Grimanelli D."/>
            <person name="Grimwood J."/>
            <person name="Grossniklaus U."/>
            <person name="Hamada T."/>
            <person name="Haseloff J."/>
            <person name="Hetherington A.J."/>
            <person name="Higo A."/>
            <person name="Hirakawa Y."/>
            <person name="Hundley H.N."/>
            <person name="Ikeda Y."/>
            <person name="Inoue K."/>
            <person name="Inoue S.I."/>
            <person name="Ishida S."/>
            <person name="Jia Q."/>
            <person name="Kakita M."/>
            <person name="Kanazawa T."/>
            <person name="Kawai Y."/>
            <person name="Kawashima T."/>
            <person name="Kennedy M."/>
            <person name="Kinose K."/>
            <person name="Kinoshita T."/>
            <person name="Kohara Y."/>
            <person name="Koide E."/>
            <person name="Komatsu K."/>
            <person name="Kopischke S."/>
            <person name="Kubo M."/>
            <person name="Kyozuka J."/>
            <person name="Lagercrantz U."/>
            <person name="Lin S.S."/>
            <person name="Lindquist E."/>
            <person name="Lipzen A.M."/>
            <person name="Lu C.W."/>
            <person name="De Luna E."/>
            <person name="Martienssen R.A."/>
            <person name="Minamino N."/>
            <person name="Mizutani M."/>
            <person name="Mizutani M."/>
            <person name="Mochizuki N."/>
            <person name="Monte I."/>
            <person name="Mosher R."/>
            <person name="Nagasaki H."/>
            <person name="Nakagami H."/>
            <person name="Naramoto S."/>
            <person name="Nishitani K."/>
            <person name="Ohtani M."/>
            <person name="Okamoto T."/>
            <person name="Okumura M."/>
            <person name="Phillips J."/>
            <person name="Pollak B."/>
            <person name="Reinders A."/>
            <person name="Rovekamp M."/>
            <person name="Sano R."/>
            <person name="Sawa S."/>
            <person name="Schmid M.W."/>
            <person name="Shirakawa M."/>
            <person name="Solano R."/>
            <person name="Spunde A."/>
            <person name="Suetsugu N."/>
            <person name="Sugano S."/>
            <person name="Sugiyama A."/>
            <person name="Sun R."/>
            <person name="Suzuki Y."/>
            <person name="Takenaka M."/>
            <person name="Takezawa D."/>
            <person name="Tomogane H."/>
            <person name="Tsuzuki M."/>
            <person name="Ueda T."/>
            <person name="Umeda M."/>
            <person name="Ward J.M."/>
            <person name="Watanabe Y."/>
            <person name="Yazaki K."/>
            <person name="Yokoyama R."/>
            <person name="Yoshitake Y."/>
            <person name="Yotsui I."/>
            <person name="Zachgo S."/>
            <person name="Schmutz J."/>
        </authorList>
    </citation>
    <scope>NUCLEOTIDE SEQUENCE [LARGE SCALE GENOMIC DNA]</scope>
    <source>
        <strain evidence="5">Tak-1</strain>
    </source>
</reference>
<keyword evidence="1" id="KW-0378">Hydrolase</keyword>
<name>A0A2R6WHK7_MARPO</name>
<dbReference type="Gramene" id="Mp4g21550.1">
    <property type="protein sequence ID" value="Mp4g21550.1.cds1"/>
    <property type="gene ID" value="Mp4g21550"/>
</dbReference>
<dbReference type="PANTHER" id="PTHR22946:SF9">
    <property type="entry name" value="POLYKETIDE TRANSFERASE AF380"/>
    <property type="match status" value="1"/>
</dbReference>
<proteinExistence type="predicted"/>
<dbReference type="Gene3D" id="3.40.50.1820">
    <property type="entry name" value="alpha/beta hydrolase"/>
    <property type="match status" value="1"/>
</dbReference>
<keyword evidence="5" id="KW-1185">Reference proteome</keyword>
<keyword evidence="2" id="KW-0732">Signal</keyword>
<dbReference type="InterPro" id="IPR050261">
    <property type="entry name" value="FrsA_esterase"/>
</dbReference>
<accession>A0A2R6WHK7</accession>
<protein>
    <recommendedName>
        <fullName evidence="3">Peptidase S9 prolyl oligopeptidase catalytic domain-containing protein</fullName>
    </recommendedName>
</protein>
<dbReference type="EMBL" id="KZ772762">
    <property type="protein sequence ID" value="PTQ33332.1"/>
    <property type="molecule type" value="Genomic_DNA"/>
</dbReference>
<evidence type="ECO:0000256" key="2">
    <source>
        <dbReference type="SAM" id="SignalP"/>
    </source>
</evidence>
<dbReference type="GO" id="GO:0016788">
    <property type="term" value="F:hydrolase activity, acting on ester bonds"/>
    <property type="evidence" value="ECO:0007669"/>
    <property type="project" value="UniProtKB-ARBA"/>
</dbReference>
<dbReference type="OrthoDB" id="1901547at2759"/>
<dbReference type="PANTHER" id="PTHR22946">
    <property type="entry name" value="DIENELACTONE HYDROLASE DOMAIN-CONTAINING PROTEIN-RELATED"/>
    <property type="match status" value="1"/>
</dbReference>